<keyword evidence="4 5" id="KW-0067">ATP-binding</keyword>
<evidence type="ECO:0000256" key="3">
    <source>
        <dbReference type="ARBA" id="ARBA00022741"/>
    </source>
</evidence>
<dbReference type="GO" id="GO:0016874">
    <property type="term" value="F:ligase activity"/>
    <property type="evidence" value="ECO:0007669"/>
    <property type="project" value="UniProtKB-KW"/>
</dbReference>
<evidence type="ECO:0000259" key="6">
    <source>
        <dbReference type="Pfam" id="PF00501"/>
    </source>
</evidence>
<dbReference type="Pfam" id="PF00501">
    <property type="entry name" value="AMP-binding"/>
    <property type="match status" value="1"/>
</dbReference>
<reference evidence="8 9" key="2">
    <citation type="submission" date="2024-03" db="EMBL/GenBank/DDBJ databases">
        <title>The Genome Sequence of Enterococcus sp. DIV2402.</title>
        <authorList>
            <consortium name="The Broad Institute Genomics Platform"/>
            <consortium name="The Broad Institute Microbial Omics Core"/>
            <consortium name="The Broad Institute Genomic Center for Infectious Diseases"/>
            <person name="Earl A."/>
            <person name="Manson A."/>
            <person name="Gilmore M."/>
            <person name="Schwartman J."/>
            <person name="Shea T."/>
            <person name="Abouelleil A."/>
            <person name="Cao P."/>
            <person name="Chapman S."/>
            <person name="Cusick C."/>
            <person name="Young S."/>
            <person name="Neafsey D."/>
            <person name="Nusbaum C."/>
            <person name="Birren B."/>
        </authorList>
    </citation>
    <scope>NUCLEOTIDE SEQUENCE [LARGE SCALE GENOMIC DNA]</scope>
    <source>
        <strain evidence="8 9">DIV2402</strain>
    </source>
</reference>
<dbReference type="InterPro" id="IPR045851">
    <property type="entry name" value="AMP-bd_C_sf"/>
</dbReference>
<dbReference type="SUPFAM" id="SSF56801">
    <property type="entry name" value="Acetyl-CoA synthetase-like"/>
    <property type="match status" value="1"/>
</dbReference>
<proteinExistence type="inferred from homology"/>
<feature type="domain" description="AMP-binding enzyme C-terminal" evidence="7">
    <location>
        <begin position="377"/>
        <end position="449"/>
    </location>
</feature>
<comment type="catalytic activity">
    <reaction evidence="5">
        <text>2-succinylbenzoate + ATP + CoA = 2-succinylbenzoyl-CoA + AMP + diphosphate</text>
        <dbReference type="Rhea" id="RHEA:17009"/>
        <dbReference type="ChEBI" id="CHEBI:18325"/>
        <dbReference type="ChEBI" id="CHEBI:30616"/>
        <dbReference type="ChEBI" id="CHEBI:33019"/>
        <dbReference type="ChEBI" id="CHEBI:57287"/>
        <dbReference type="ChEBI" id="CHEBI:57364"/>
        <dbReference type="ChEBI" id="CHEBI:456215"/>
        <dbReference type="EC" id="6.2.1.26"/>
    </reaction>
</comment>
<evidence type="ECO:0000256" key="2">
    <source>
        <dbReference type="ARBA" id="ARBA00022598"/>
    </source>
</evidence>
<dbReference type="InterPro" id="IPR020845">
    <property type="entry name" value="AMP-binding_CS"/>
</dbReference>
<comment type="pathway">
    <text evidence="5">Quinol/quinone metabolism; 1,4-dihydroxy-2-naphthoate biosynthesis; 1,4-dihydroxy-2-naphthoate from chorismate: step 5/7.</text>
</comment>
<dbReference type="InterPro" id="IPR010192">
    <property type="entry name" value="MenE"/>
</dbReference>
<evidence type="ECO:0000259" key="7">
    <source>
        <dbReference type="Pfam" id="PF13193"/>
    </source>
</evidence>
<dbReference type="HAMAP" id="MF_00731">
    <property type="entry name" value="MenE"/>
    <property type="match status" value="1"/>
</dbReference>
<evidence type="ECO:0000256" key="4">
    <source>
        <dbReference type="ARBA" id="ARBA00022840"/>
    </source>
</evidence>
<comment type="pathway">
    <text evidence="5">Quinol/quinone metabolism; menaquinone biosynthesis.</text>
</comment>
<feature type="domain" description="AMP-dependent synthetase/ligase" evidence="6">
    <location>
        <begin position="7"/>
        <end position="330"/>
    </location>
</feature>
<comment type="similarity">
    <text evidence="5">Belongs to the ATP-dependent AMP-binding enzyme family. MenE subfamily.</text>
</comment>
<dbReference type="RefSeq" id="WP_207940571.1">
    <property type="nucleotide sequence ID" value="NZ_CP147251.1"/>
</dbReference>
<dbReference type="Gene3D" id="3.40.50.12780">
    <property type="entry name" value="N-terminal domain of ligase-like"/>
    <property type="match status" value="1"/>
</dbReference>
<dbReference type="InterPro" id="IPR042099">
    <property type="entry name" value="ANL_N_sf"/>
</dbReference>
<keyword evidence="9" id="KW-1185">Reference proteome</keyword>
<sequence length="469" mass="52744">MRPNSWLQRQAQFYPERPAFYWKDKSWSFHALNQDVQGYAQYFQQHLPKNCSRVAIFSSNSQEMYLTILALWELGIEIQLLNTRLTDEEITFQLQDADTQVVISEKPLTIVMSLAFPNEIPSVQPNNFVDYGYQATATASIMYTSGTTGKPKGVPQTFAHHHASAIATQENMQIAANDCWLCPTTLYHISGLSVLLRSLVLGMSVRLYEKYEVEKLASDIREGYGTIASVVSKMLMELLPLLPECPTSFRHFLLGGGPISKEVLQQSEAQRFSVIQSFGMTETCSQVIALPPEKASQKLGSAGLPLKNVELKIEKGEILLKGPSIVSSYLNQHTSMDEENWFHTGDLGYLDEEGYLYVLSRMSELIISGGENIYPAEIEYALMQHPQIKEAIVVGTEDPTWGQVPVAYLVINDSLQARTIPSYLTGLAKYKHPKAYFIVSSIPKTASGKPLKRKFLTEERVNYIVYQLT</sequence>
<dbReference type="EMBL" id="CP147251">
    <property type="protein sequence ID" value="WYJ77283.1"/>
    <property type="molecule type" value="Genomic_DNA"/>
</dbReference>
<keyword evidence="1 5" id="KW-0474">Menaquinone biosynthesis</keyword>
<gene>
    <name evidence="5" type="primary">menE</name>
    <name evidence="8" type="ORF">DOK78_001921</name>
</gene>
<dbReference type="Gene3D" id="3.30.300.30">
    <property type="match status" value="1"/>
</dbReference>
<evidence type="ECO:0000313" key="9">
    <source>
        <dbReference type="Proteomes" id="UP000664701"/>
    </source>
</evidence>
<evidence type="ECO:0000313" key="8">
    <source>
        <dbReference type="EMBL" id="WYJ77283.1"/>
    </source>
</evidence>
<dbReference type="PANTHER" id="PTHR43201">
    <property type="entry name" value="ACYL-COA SYNTHETASE"/>
    <property type="match status" value="1"/>
</dbReference>
<dbReference type="InterPro" id="IPR000873">
    <property type="entry name" value="AMP-dep_synth/lig_dom"/>
</dbReference>
<accession>A0ABZ2SP17</accession>
<comment type="function">
    <text evidence="5">Converts 2-succinylbenzoate (OSB) to 2-succinylbenzoyl-CoA (OSB-CoA).</text>
</comment>
<dbReference type="PANTHER" id="PTHR43201:SF5">
    <property type="entry name" value="MEDIUM-CHAIN ACYL-COA LIGASE ACSF2, MITOCHONDRIAL"/>
    <property type="match status" value="1"/>
</dbReference>
<dbReference type="EC" id="6.2.1.26" evidence="5"/>
<evidence type="ECO:0000256" key="5">
    <source>
        <dbReference type="HAMAP-Rule" id="MF_00731"/>
    </source>
</evidence>
<organism evidence="8 9">
    <name type="scientific">Candidatus Enterococcus lowellii</name>
    <dbReference type="NCBI Taxonomy" id="2230877"/>
    <lineage>
        <taxon>Bacteria</taxon>
        <taxon>Bacillati</taxon>
        <taxon>Bacillota</taxon>
        <taxon>Bacilli</taxon>
        <taxon>Lactobacillales</taxon>
        <taxon>Enterococcaceae</taxon>
        <taxon>Enterococcus</taxon>
    </lineage>
</organism>
<keyword evidence="2 5" id="KW-0436">Ligase</keyword>
<name>A0ABZ2SP17_9ENTE</name>
<dbReference type="Proteomes" id="UP000664701">
    <property type="component" value="Chromosome"/>
</dbReference>
<protein>
    <recommendedName>
        <fullName evidence="5">2-succinylbenzoate--CoA ligase</fullName>
        <ecNumber evidence="5">6.2.1.26</ecNumber>
    </recommendedName>
    <alternativeName>
        <fullName evidence="5">o-succinylbenzoyl-CoA synthetase</fullName>
        <shortName evidence="5">OSB-CoA synthetase</shortName>
    </alternativeName>
</protein>
<evidence type="ECO:0000256" key="1">
    <source>
        <dbReference type="ARBA" id="ARBA00022428"/>
    </source>
</evidence>
<dbReference type="NCBIfam" id="TIGR01923">
    <property type="entry name" value="menE"/>
    <property type="match status" value="1"/>
</dbReference>
<dbReference type="InterPro" id="IPR025110">
    <property type="entry name" value="AMP-bd_C"/>
</dbReference>
<reference evidence="8 9" key="1">
    <citation type="submission" date="2021-03" db="EMBL/GenBank/DDBJ databases">
        <authorList>
            <person name="Gilmore M.S."/>
            <person name="Schwartzman J."/>
            <person name="Van Tyne D."/>
            <person name="Martin M."/>
            <person name="Earl A.M."/>
            <person name="Manson A.L."/>
            <person name="Straub T."/>
            <person name="Salamzade R."/>
            <person name="Saavedra J."/>
            <person name="Lebreton F."/>
            <person name="Prichula J."/>
            <person name="Schaufler K."/>
            <person name="Gaca A."/>
            <person name="Sgardioli B."/>
            <person name="Wagenaar J."/>
            <person name="Strong T."/>
        </authorList>
    </citation>
    <scope>NUCLEOTIDE SEQUENCE [LARGE SCALE GENOMIC DNA]</scope>
    <source>
        <strain evidence="8 9">DIV2402</strain>
    </source>
</reference>
<dbReference type="PROSITE" id="PS00455">
    <property type="entry name" value="AMP_BINDING"/>
    <property type="match status" value="1"/>
</dbReference>
<dbReference type="Pfam" id="PF13193">
    <property type="entry name" value="AMP-binding_C"/>
    <property type="match status" value="1"/>
</dbReference>
<keyword evidence="3 5" id="KW-0547">Nucleotide-binding</keyword>